<comment type="caution">
    <text evidence="1">The sequence shown here is derived from an EMBL/GenBank/DDBJ whole genome shotgun (WGS) entry which is preliminary data.</text>
</comment>
<dbReference type="EMBL" id="JALBCA010000085">
    <property type="protein sequence ID" value="KAI2383709.1"/>
    <property type="molecule type" value="Genomic_DNA"/>
</dbReference>
<sequence>MTLALRNPSLVGGVVSVDNAPVRAPLSRDFAKYIQAMKQIDEAQLTKQKEADDILQNYENSLPIRQFLLTNLVRSKENNGLKFRIPLDILSDKLEGLADFPFTPGENGPRFEGPALFVRGTQSHYVKDSSLDVIRAFFPAFELEDINAGHWVISENPEAFKNGILPSFTPNILVYED</sequence>
<evidence type="ECO:0000313" key="1">
    <source>
        <dbReference type="EMBL" id="KAI2383709.1"/>
    </source>
</evidence>
<protein>
    <submittedName>
        <fullName evidence="1">Uncharacterized protein</fullName>
    </submittedName>
</protein>
<gene>
    <name evidence="1" type="ORF">LOY88_005073</name>
</gene>
<proteinExistence type="predicted"/>
<organism evidence="1">
    <name type="scientific">Ophidiomyces ophidiicola</name>
    <dbReference type="NCBI Taxonomy" id="1387563"/>
    <lineage>
        <taxon>Eukaryota</taxon>
        <taxon>Fungi</taxon>
        <taxon>Dikarya</taxon>
        <taxon>Ascomycota</taxon>
        <taxon>Pezizomycotina</taxon>
        <taxon>Eurotiomycetes</taxon>
        <taxon>Eurotiomycetidae</taxon>
        <taxon>Onygenales</taxon>
        <taxon>Onygenaceae</taxon>
        <taxon>Ophidiomyces</taxon>
    </lineage>
</organism>
<reference evidence="1" key="1">
    <citation type="journal article" date="2022" name="bioRxiv">
        <title>Population genetic analysis of Ophidiomyces ophidiicola, the causative agent of snake fungal disease, indicates recent introductions to the USA.</title>
        <authorList>
            <person name="Ladner J.T."/>
            <person name="Palmer J.M."/>
            <person name="Ettinger C.L."/>
            <person name="Stajich J.E."/>
            <person name="Farrell T.M."/>
            <person name="Glorioso B.M."/>
            <person name="Lawson B."/>
            <person name="Price S.J."/>
            <person name="Stengle A.G."/>
            <person name="Grear D.A."/>
            <person name="Lorch J.M."/>
        </authorList>
    </citation>
    <scope>NUCLEOTIDE SEQUENCE</scope>
    <source>
        <strain evidence="1">NWHC 24266-5</strain>
    </source>
</reference>
<accession>A0ACB8URM3</accession>
<name>A0ACB8URM3_9EURO</name>